<organism evidence="6 7">
    <name type="scientific">Chrysochromulina tobinii</name>
    <dbReference type="NCBI Taxonomy" id="1460289"/>
    <lineage>
        <taxon>Eukaryota</taxon>
        <taxon>Haptista</taxon>
        <taxon>Haptophyta</taxon>
        <taxon>Prymnesiophyceae</taxon>
        <taxon>Prymnesiales</taxon>
        <taxon>Chrysochromulinaceae</taxon>
        <taxon>Chrysochromulina</taxon>
    </lineage>
</organism>
<protein>
    <submittedName>
        <fullName evidence="6">Light-harvesting</fullName>
    </submittedName>
</protein>
<evidence type="ECO:0000256" key="2">
    <source>
        <dbReference type="ARBA" id="ARBA00022528"/>
    </source>
</evidence>
<dbReference type="Proteomes" id="UP000037460">
    <property type="component" value="Unassembled WGS sequence"/>
</dbReference>
<dbReference type="InterPro" id="IPR022796">
    <property type="entry name" value="Chloroa_b-bind"/>
</dbReference>
<dbReference type="InterPro" id="IPR001344">
    <property type="entry name" value="Chloro_AB-bd_pln"/>
</dbReference>
<dbReference type="SUPFAM" id="SSF103511">
    <property type="entry name" value="Chlorophyll a-b binding protein"/>
    <property type="match status" value="1"/>
</dbReference>
<evidence type="ECO:0000313" key="7">
    <source>
        <dbReference type="Proteomes" id="UP000037460"/>
    </source>
</evidence>
<dbReference type="EMBL" id="JWZX01002930">
    <property type="protein sequence ID" value="KOO25780.1"/>
    <property type="molecule type" value="Genomic_DNA"/>
</dbReference>
<dbReference type="Pfam" id="PF00504">
    <property type="entry name" value="Chloroa_b-bind"/>
    <property type="match status" value="1"/>
</dbReference>
<accession>A0A0M0JH32</accession>
<dbReference type="GO" id="GO:0009765">
    <property type="term" value="P:photosynthesis, light harvesting"/>
    <property type="evidence" value="ECO:0007669"/>
    <property type="project" value="InterPro"/>
</dbReference>
<feature type="binding site" evidence="5">
    <location>
        <position position="582"/>
    </location>
    <ligand>
        <name>chlorophyll a</name>
        <dbReference type="ChEBI" id="CHEBI:58416"/>
        <label>1</label>
    </ligand>
</feature>
<dbReference type="Gene3D" id="3.80.10.10">
    <property type="entry name" value="Ribonuclease Inhibitor"/>
    <property type="match status" value="1"/>
</dbReference>
<sequence length="619" mass="66836">MAAVSDAKLETLFADLLALERCTDADYDRATDAIASGAKTEAELMSEWAPMGLEIGTVVKIKNLKSRPELNGCEATVIDFRIANRRYGLQLSGGEGEKIARRLGADVAGIVGGFMTCTRCLEPCVPGSKCRVPHPTHLRTELGMMSGPDGMRSSFGCNACEQQYVRVTPWERTPDGKLAPAEPRFEGSQWCFAGVHTTAPMPASDRRRVYAHTVALVASATLQQEIDALPADVQTLTITSGSGFYDESLNAITLERHLPELRELQLVDVSFAKIVLNSALTPSVQSLRMQNVPDECDLTIELPNLKSVSIHFLGDCDEVINTMLEHATSLERFDSYKLWVGELHFASNELVEVDLHRSDSLETLTLYAPNLRRLGLQACYGLNRLTFRTSHPTLSSGLPANGTPPPLELALSAASLSFNAPVIAPVRASRASVSMKVEDLVGGINDPIFGGTPEGKIFDPLGLGQDEAALYRRRVVEIKHGRICMVAFLGMTVGPADLVKPTHALLSPSADLHFDDIPGGIAAIGAVPAAGWFQIIALVGLHEVTIAKQDYTKAPGEIPTFLGFKPEDPAEFKSKQLKELKNGRLAMIAVLGELMAQQVSGMGTYEQLGAIVNSLPIPL</sequence>
<keyword evidence="7" id="KW-1185">Reference proteome</keyword>
<feature type="binding site" evidence="5">
    <location>
        <position position="579"/>
    </location>
    <ligand>
        <name>chlorophyll a</name>
        <dbReference type="ChEBI" id="CHEBI:58416"/>
        <label>1</label>
    </ligand>
</feature>
<dbReference type="OrthoDB" id="423598at2759"/>
<proteinExistence type="predicted"/>
<dbReference type="GO" id="GO:0016168">
    <property type="term" value="F:chlorophyll binding"/>
    <property type="evidence" value="ECO:0007669"/>
    <property type="project" value="UniProtKB-KW"/>
</dbReference>
<feature type="binding site" evidence="5">
    <location>
        <position position="578"/>
    </location>
    <ligand>
        <name>chlorophyll a</name>
        <dbReference type="ChEBI" id="CHEBI:58416"/>
        <label>1</label>
    </ligand>
</feature>
<comment type="subcellular location">
    <subcellularLocation>
        <location evidence="1">Plastid</location>
        <location evidence="1">Chloroplast</location>
    </subcellularLocation>
</comment>
<dbReference type="GO" id="GO:0016020">
    <property type="term" value="C:membrane"/>
    <property type="evidence" value="ECO:0007669"/>
    <property type="project" value="InterPro"/>
</dbReference>
<feature type="binding site" evidence="5">
    <location>
        <position position="584"/>
    </location>
    <ligand>
        <name>chlorophyll a</name>
        <dbReference type="ChEBI" id="CHEBI:58416"/>
        <label>1</label>
    </ligand>
</feature>
<feature type="binding site" description="axial binding residue" evidence="5">
    <location>
        <position position="543"/>
    </location>
    <ligand>
        <name>chlorophyll b</name>
        <dbReference type="ChEBI" id="CHEBI:61721"/>
        <label>1</label>
    </ligand>
    <ligandPart>
        <name>Mg</name>
        <dbReference type="ChEBI" id="CHEBI:25107"/>
    </ligandPart>
</feature>
<dbReference type="PANTHER" id="PTHR21649">
    <property type="entry name" value="CHLOROPHYLL A/B BINDING PROTEIN"/>
    <property type="match status" value="1"/>
</dbReference>
<dbReference type="Gene3D" id="1.10.3460.10">
    <property type="entry name" value="Chlorophyll a/b binding protein domain"/>
    <property type="match status" value="1"/>
</dbReference>
<keyword evidence="2" id="KW-0150">Chloroplast</keyword>
<keyword evidence="4" id="KW-0934">Plastid</keyword>
<evidence type="ECO:0000256" key="1">
    <source>
        <dbReference type="ARBA" id="ARBA00004229"/>
    </source>
</evidence>
<dbReference type="InterPro" id="IPR032675">
    <property type="entry name" value="LRR_dom_sf"/>
</dbReference>
<feature type="binding site" evidence="5">
    <location>
        <position position="480"/>
    </location>
    <ligand>
        <name>chlorophyll a</name>
        <dbReference type="ChEBI" id="CHEBI:58416"/>
        <label>1</label>
    </ligand>
</feature>
<evidence type="ECO:0000256" key="4">
    <source>
        <dbReference type="ARBA" id="ARBA00022640"/>
    </source>
</evidence>
<reference evidence="7" key="1">
    <citation type="journal article" date="2015" name="PLoS Genet.">
        <title>Genome Sequence and Transcriptome Analyses of Chrysochromulina tobin: Metabolic Tools for Enhanced Algal Fitness in the Prominent Order Prymnesiales (Haptophyceae).</title>
        <authorList>
            <person name="Hovde B.T."/>
            <person name="Deodato C.R."/>
            <person name="Hunsperger H.M."/>
            <person name="Ryken S.A."/>
            <person name="Yost W."/>
            <person name="Jha R.K."/>
            <person name="Patterson J."/>
            <person name="Monnat R.J. Jr."/>
            <person name="Barlow S.B."/>
            <person name="Starkenburg S.R."/>
            <person name="Cattolico R.A."/>
        </authorList>
    </citation>
    <scope>NUCLEOTIDE SEQUENCE</scope>
    <source>
        <strain evidence="7">CCMP291</strain>
    </source>
</reference>
<evidence type="ECO:0000256" key="3">
    <source>
        <dbReference type="ARBA" id="ARBA00022531"/>
    </source>
</evidence>
<feature type="binding site" description="axial binding residue" evidence="5">
    <location>
        <position position="482"/>
    </location>
    <ligand>
        <name>chlorophyll b</name>
        <dbReference type="ChEBI" id="CHEBI:61721"/>
        <label>1</label>
    </ligand>
    <ligandPart>
        <name>Mg</name>
        <dbReference type="ChEBI" id="CHEBI:25107"/>
    </ligandPart>
</feature>
<dbReference type="GO" id="GO:0009507">
    <property type="term" value="C:chloroplast"/>
    <property type="evidence" value="ECO:0007669"/>
    <property type="project" value="UniProtKB-SubCell"/>
</dbReference>
<keyword evidence="5" id="KW-0157">Chromophore</keyword>
<keyword evidence="3" id="KW-0602">Photosynthesis</keyword>
<feature type="binding site" evidence="5">
    <location>
        <position position="477"/>
    </location>
    <ligand>
        <name>chlorophyll a</name>
        <dbReference type="ChEBI" id="CHEBI:58416"/>
        <label>1</label>
    </ligand>
</feature>
<dbReference type="AlphaFoldDB" id="A0A0M0JH32"/>
<gene>
    <name evidence="6" type="ORF">Ctob_004450</name>
</gene>
<comment type="caution">
    <text evidence="6">The sequence shown here is derived from an EMBL/GenBank/DDBJ whole genome shotgun (WGS) entry which is preliminary data.</text>
</comment>
<name>A0A0M0JH32_9EUKA</name>
<evidence type="ECO:0000313" key="6">
    <source>
        <dbReference type="EMBL" id="KOO25780.1"/>
    </source>
</evidence>
<keyword evidence="5" id="KW-0148">Chlorophyll</keyword>
<evidence type="ECO:0000256" key="5">
    <source>
        <dbReference type="PIRSR" id="PIRSR601344-1"/>
    </source>
</evidence>